<comment type="caution">
    <text evidence="1">The sequence shown here is derived from an EMBL/GenBank/DDBJ whole genome shotgun (WGS) entry which is preliminary data.</text>
</comment>
<evidence type="ECO:0000313" key="1">
    <source>
        <dbReference type="EMBL" id="GAA2348802.1"/>
    </source>
</evidence>
<accession>A0ABN3GCT9</accession>
<keyword evidence="2" id="KW-1185">Reference proteome</keyword>
<sequence>MRDLLDEGPSTFGLTDDELRRHANDLAAQGWSVDEITERLAIKPRRYAAQETTE</sequence>
<evidence type="ECO:0000313" key="2">
    <source>
        <dbReference type="Proteomes" id="UP001501218"/>
    </source>
</evidence>
<gene>
    <name evidence="1" type="ORF">GCM10009854_27830</name>
</gene>
<organism evidence="1 2">
    <name type="scientific">Saccharopolyspora halophila</name>
    <dbReference type="NCBI Taxonomy" id="405551"/>
    <lineage>
        <taxon>Bacteria</taxon>
        <taxon>Bacillati</taxon>
        <taxon>Actinomycetota</taxon>
        <taxon>Actinomycetes</taxon>
        <taxon>Pseudonocardiales</taxon>
        <taxon>Pseudonocardiaceae</taxon>
        <taxon>Saccharopolyspora</taxon>
    </lineage>
</organism>
<dbReference type="RefSeq" id="WP_344131365.1">
    <property type="nucleotide sequence ID" value="NZ_BAAARA010000008.1"/>
</dbReference>
<reference evidence="1 2" key="1">
    <citation type="journal article" date="2019" name="Int. J. Syst. Evol. Microbiol.">
        <title>The Global Catalogue of Microorganisms (GCM) 10K type strain sequencing project: providing services to taxonomists for standard genome sequencing and annotation.</title>
        <authorList>
            <consortium name="The Broad Institute Genomics Platform"/>
            <consortium name="The Broad Institute Genome Sequencing Center for Infectious Disease"/>
            <person name="Wu L."/>
            <person name="Ma J."/>
        </authorList>
    </citation>
    <scope>NUCLEOTIDE SEQUENCE [LARGE SCALE GENOMIC DNA]</scope>
    <source>
        <strain evidence="1 2">JCM 16221</strain>
    </source>
</reference>
<protein>
    <submittedName>
        <fullName evidence="1">Uncharacterized protein</fullName>
    </submittedName>
</protein>
<proteinExistence type="predicted"/>
<dbReference type="Proteomes" id="UP001501218">
    <property type="component" value="Unassembled WGS sequence"/>
</dbReference>
<name>A0ABN3GCT9_9PSEU</name>
<dbReference type="EMBL" id="BAAARA010000008">
    <property type="protein sequence ID" value="GAA2348802.1"/>
    <property type="molecule type" value="Genomic_DNA"/>
</dbReference>